<keyword evidence="3" id="KW-1185">Reference proteome</keyword>
<dbReference type="RefSeq" id="WP_076779329.1">
    <property type="nucleotide sequence ID" value="NZ_AP027742.1"/>
</dbReference>
<keyword evidence="1" id="KW-0175">Coiled coil</keyword>
<name>A0ABN6YUB0_9FIRM</name>
<proteinExistence type="predicted"/>
<evidence type="ECO:0000313" key="2">
    <source>
        <dbReference type="EMBL" id="BDZ76470.1"/>
    </source>
</evidence>
<protein>
    <submittedName>
        <fullName evidence="2">Uncharacterized protein</fullName>
    </submittedName>
</protein>
<gene>
    <name evidence="2" type="ORF">Lac1_06530</name>
</gene>
<accession>A0ABN6YUB0</accession>
<dbReference type="EMBL" id="AP027742">
    <property type="protein sequence ID" value="BDZ76470.1"/>
    <property type="molecule type" value="Genomic_DNA"/>
</dbReference>
<dbReference type="Gene3D" id="3.40.50.300">
    <property type="entry name" value="P-loop containing nucleotide triphosphate hydrolases"/>
    <property type="match status" value="1"/>
</dbReference>
<reference evidence="3" key="1">
    <citation type="journal article" date="2023" name="Int. J. Syst. Evol. Microbiol.">
        <title>Claveliimonas bilis gen. nov., sp. nov., deoxycholic acid-producing bacteria isolated from human faeces, and reclassification of Sellimonas monacensis Zenner et al. 2021 as Claveliimonas monacensis comb. nov.</title>
        <authorList>
            <person name="Hisatomi A."/>
            <person name="Kastawa N.W.E.P.G."/>
            <person name="Song I."/>
            <person name="Ohkuma M."/>
            <person name="Fukiya S."/>
            <person name="Sakamoto M."/>
        </authorList>
    </citation>
    <scope>NUCLEOTIDE SEQUENCE [LARGE SCALE GENOMIC DNA]</scope>
    <source>
        <strain evidence="3">12BBH14</strain>
    </source>
</reference>
<feature type="coiled-coil region" evidence="1">
    <location>
        <begin position="176"/>
        <end position="245"/>
    </location>
</feature>
<dbReference type="Proteomes" id="UP001305815">
    <property type="component" value="Chromosome"/>
</dbReference>
<sequence>MIIRAVYIGNSEEAYINKEFKEGLNIISSDDNNKGKTIVIQAIMYCLGNIPAFPSAFDYENYYFILYIEQDDKLIKICRKNKNFVIRKDEEYTVFDNTAEFKRYWNKNIQKLPIIKKENIYKIVDPELLVQIFFVGQDKKVTYDIVNKGFYKKEDFYKLIYSMAGINGDAAPIEDIEKAKKKIKELKNERDILLKENKILKKNLALEFLSSTNDRAALEGMLKEVERIKNKLVNLKKERSNAVSRRTKNEIALKELRSLNRTMKTGQISCMDCGSTHIAYESADSEFSFDISTSKMRTQILNSVQEKIDIYNEEITRLTNEISLCQKELDACMETEDIPIEALLVIRQEMEGARNADDRIKEIDTEVQELSGQLEMKSAISEDIEKKIKNLLNGIINTMNGFYSKVDSAGTEPYADIFTTRDKIYSGSEATEFHLARMYAFGKILKHDYPIIVDSFRAEDLSTERENKVLNEFKELDNQIIFTTTLKAEEGEKYAFDSSLNNISFSGHVTNKMLSNAYVDEFRKVAEEMLITINS</sequence>
<evidence type="ECO:0000256" key="1">
    <source>
        <dbReference type="SAM" id="Coils"/>
    </source>
</evidence>
<organism evidence="2 3">
    <name type="scientific">Claveliimonas bilis</name>
    <dbReference type="NCBI Taxonomy" id="3028070"/>
    <lineage>
        <taxon>Bacteria</taxon>
        <taxon>Bacillati</taxon>
        <taxon>Bacillota</taxon>
        <taxon>Clostridia</taxon>
        <taxon>Lachnospirales</taxon>
        <taxon>Lachnospiraceae</taxon>
        <taxon>Claveliimonas</taxon>
    </lineage>
</organism>
<feature type="coiled-coil region" evidence="1">
    <location>
        <begin position="301"/>
        <end position="328"/>
    </location>
</feature>
<evidence type="ECO:0000313" key="3">
    <source>
        <dbReference type="Proteomes" id="UP001305815"/>
    </source>
</evidence>
<dbReference type="InterPro" id="IPR027417">
    <property type="entry name" value="P-loop_NTPase"/>
</dbReference>